<organism evidence="2 3">
    <name type="scientific">Coccomyxa subellipsoidea (strain C-169)</name>
    <name type="common">Green microalga</name>
    <dbReference type="NCBI Taxonomy" id="574566"/>
    <lineage>
        <taxon>Eukaryota</taxon>
        <taxon>Viridiplantae</taxon>
        <taxon>Chlorophyta</taxon>
        <taxon>core chlorophytes</taxon>
        <taxon>Trebouxiophyceae</taxon>
        <taxon>Trebouxiophyceae incertae sedis</taxon>
        <taxon>Coccomyxaceae</taxon>
        <taxon>Coccomyxa</taxon>
        <taxon>Coccomyxa subellipsoidea</taxon>
    </lineage>
</organism>
<dbReference type="OrthoDB" id="512667at2759"/>
<dbReference type="eggNOG" id="KOG3277">
    <property type="taxonomic scope" value="Eukaryota"/>
</dbReference>
<dbReference type="InterPro" id="IPR007853">
    <property type="entry name" value="Znf_DNL-typ"/>
</dbReference>
<evidence type="ECO:0000259" key="1">
    <source>
        <dbReference type="Pfam" id="PF05180"/>
    </source>
</evidence>
<accession>I0ZA23</accession>
<dbReference type="GO" id="GO:0005739">
    <property type="term" value="C:mitochondrion"/>
    <property type="evidence" value="ECO:0007669"/>
    <property type="project" value="TreeGrafter"/>
</dbReference>
<dbReference type="EMBL" id="AGSI01000001">
    <property type="protein sequence ID" value="EIE27492.1"/>
    <property type="molecule type" value="Genomic_DNA"/>
</dbReference>
<dbReference type="InterPro" id="IPR024158">
    <property type="entry name" value="Mt_import_TIM15"/>
</dbReference>
<sequence length="208" mass="22891">MPNGVFWLDKEAHKHDIVYGQASVLVLPLPNGCVEALQRPQLGGVSLPAPFEQGFLDITDYRFMEEVEEDSHAADCAGNTAAALGPECTGIVLHSLFGGADQEDAQPPNKNPRRTRKVQFTCNLCGETTTKRVNPHAWENGTVFAECSGCRVKHKLIDNLKLFHELRGPVYPAAPMNPADIPASLPLRPLLDFQQHAGLLNMFHPEEM</sequence>
<dbReference type="RefSeq" id="XP_005652036.1">
    <property type="nucleotide sequence ID" value="XM_005651979.1"/>
</dbReference>
<comment type="caution">
    <text evidence="2">The sequence shown here is derived from an EMBL/GenBank/DDBJ whole genome shotgun (WGS) entry which is preliminary data.</text>
</comment>
<dbReference type="PANTHER" id="PTHR20922:SF15">
    <property type="entry name" value="A_TM021B04.14 PROTEIN"/>
    <property type="match status" value="1"/>
</dbReference>
<dbReference type="GeneID" id="17045507"/>
<evidence type="ECO:0000313" key="3">
    <source>
        <dbReference type="Proteomes" id="UP000007264"/>
    </source>
</evidence>
<dbReference type="AlphaFoldDB" id="I0ZA23"/>
<dbReference type="KEGG" id="csl:COCSUDRAFT_39148"/>
<dbReference type="GO" id="GO:0008270">
    <property type="term" value="F:zinc ion binding"/>
    <property type="evidence" value="ECO:0007669"/>
    <property type="project" value="InterPro"/>
</dbReference>
<reference evidence="2 3" key="1">
    <citation type="journal article" date="2012" name="Genome Biol.">
        <title>The genome of the polar eukaryotic microalga coccomyxa subellipsoidea reveals traits of cold adaptation.</title>
        <authorList>
            <person name="Blanc G."/>
            <person name="Agarkova I."/>
            <person name="Grimwood J."/>
            <person name="Kuo A."/>
            <person name="Brueggeman A."/>
            <person name="Dunigan D."/>
            <person name="Gurnon J."/>
            <person name="Ladunga I."/>
            <person name="Lindquist E."/>
            <person name="Lucas S."/>
            <person name="Pangilinan J."/>
            <person name="Proschold T."/>
            <person name="Salamov A."/>
            <person name="Schmutz J."/>
            <person name="Weeks D."/>
            <person name="Yamada T."/>
            <person name="Claverie J.M."/>
            <person name="Grigoriev I."/>
            <person name="Van Etten J."/>
            <person name="Lomsadze A."/>
            <person name="Borodovsky M."/>
        </authorList>
    </citation>
    <scope>NUCLEOTIDE SEQUENCE [LARGE SCALE GENOMIC DNA]</scope>
    <source>
        <strain evidence="2 3">C-169</strain>
    </source>
</reference>
<feature type="domain" description="DNL-type" evidence="1">
    <location>
        <begin position="118"/>
        <end position="165"/>
    </location>
</feature>
<dbReference type="Pfam" id="PF05180">
    <property type="entry name" value="zf-DNL"/>
    <property type="match status" value="1"/>
</dbReference>
<dbReference type="PANTHER" id="PTHR20922">
    <property type="entry name" value="DNL-TYPE ZINC FINGER PROTEIN"/>
    <property type="match status" value="1"/>
</dbReference>
<keyword evidence="3" id="KW-1185">Reference proteome</keyword>
<proteinExistence type="predicted"/>
<dbReference type="GO" id="GO:0030150">
    <property type="term" value="P:protein import into mitochondrial matrix"/>
    <property type="evidence" value="ECO:0007669"/>
    <property type="project" value="TreeGrafter"/>
</dbReference>
<protein>
    <submittedName>
        <fullName evidence="2">Zf-DNL-domain-containing protein</fullName>
    </submittedName>
</protein>
<gene>
    <name evidence="2" type="ORF">COCSUDRAFT_39148</name>
</gene>
<dbReference type="Proteomes" id="UP000007264">
    <property type="component" value="Unassembled WGS sequence"/>
</dbReference>
<dbReference type="GO" id="GO:0006457">
    <property type="term" value="P:protein folding"/>
    <property type="evidence" value="ECO:0007669"/>
    <property type="project" value="TreeGrafter"/>
</dbReference>
<name>I0ZA23_COCSC</name>
<dbReference type="GO" id="GO:0051087">
    <property type="term" value="F:protein-folding chaperone binding"/>
    <property type="evidence" value="ECO:0007669"/>
    <property type="project" value="TreeGrafter"/>
</dbReference>
<dbReference type="GO" id="GO:0050821">
    <property type="term" value="P:protein stabilization"/>
    <property type="evidence" value="ECO:0007669"/>
    <property type="project" value="TreeGrafter"/>
</dbReference>
<evidence type="ECO:0000313" key="2">
    <source>
        <dbReference type="EMBL" id="EIE27492.1"/>
    </source>
</evidence>